<feature type="region of interest" description="Disordered" evidence="1">
    <location>
        <begin position="1"/>
        <end position="78"/>
    </location>
</feature>
<evidence type="ECO:0000256" key="1">
    <source>
        <dbReference type="SAM" id="MobiDB-lite"/>
    </source>
</evidence>
<dbReference type="EMBL" id="MCFA01000016">
    <property type="protein sequence ID" value="ORY16799.1"/>
    <property type="molecule type" value="Genomic_DNA"/>
</dbReference>
<dbReference type="AlphaFoldDB" id="A0A1Y2A2Q6"/>
<evidence type="ECO:0000313" key="2">
    <source>
        <dbReference type="EMBL" id="ORY16799.1"/>
    </source>
</evidence>
<proteinExistence type="predicted"/>
<name>A0A1Y2A2Q6_9PLEO</name>
<accession>A0A1Y2A2Q6</accession>
<evidence type="ECO:0000313" key="3">
    <source>
        <dbReference type="Proteomes" id="UP000193144"/>
    </source>
</evidence>
<keyword evidence="3" id="KW-1185">Reference proteome</keyword>
<feature type="compositionally biased region" description="Basic and acidic residues" evidence="1">
    <location>
        <begin position="38"/>
        <end position="52"/>
    </location>
</feature>
<reference evidence="2 3" key="1">
    <citation type="submission" date="2016-07" db="EMBL/GenBank/DDBJ databases">
        <title>Pervasive Adenine N6-methylation of Active Genes in Fungi.</title>
        <authorList>
            <consortium name="DOE Joint Genome Institute"/>
            <person name="Mondo S.J."/>
            <person name="Dannebaum R.O."/>
            <person name="Kuo R.C."/>
            <person name="Labutti K."/>
            <person name="Haridas S."/>
            <person name="Kuo A."/>
            <person name="Salamov A."/>
            <person name="Ahrendt S.R."/>
            <person name="Lipzen A."/>
            <person name="Sullivan W."/>
            <person name="Andreopoulos W.B."/>
            <person name="Clum A."/>
            <person name="Lindquist E."/>
            <person name="Daum C."/>
            <person name="Ramamoorthy G.K."/>
            <person name="Gryganskyi A."/>
            <person name="Culley D."/>
            <person name="Magnuson J.K."/>
            <person name="James T.Y."/>
            <person name="O'Malley M.A."/>
            <person name="Stajich J.E."/>
            <person name="Spatafora J.W."/>
            <person name="Visel A."/>
            <person name="Grigoriev I.V."/>
        </authorList>
    </citation>
    <scope>NUCLEOTIDE SEQUENCE [LARGE SCALE GENOMIC DNA]</scope>
    <source>
        <strain evidence="2 3">CBS 115471</strain>
    </source>
</reference>
<protein>
    <submittedName>
        <fullName evidence="2">Uncharacterized protein</fullName>
    </submittedName>
</protein>
<organism evidence="2 3">
    <name type="scientific">Clohesyomyces aquaticus</name>
    <dbReference type="NCBI Taxonomy" id="1231657"/>
    <lineage>
        <taxon>Eukaryota</taxon>
        <taxon>Fungi</taxon>
        <taxon>Dikarya</taxon>
        <taxon>Ascomycota</taxon>
        <taxon>Pezizomycotina</taxon>
        <taxon>Dothideomycetes</taxon>
        <taxon>Pleosporomycetidae</taxon>
        <taxon>Pleosporales</taxon>
        <taxon>Lindgomycetaceae</taxon>
        <taxon>Clohesyomyces</taxon>
    </lineage>
</organism>
<comment type="caution">
    <text evidence="2">The sequence shown here is derived from an EMBL/GenBank/DDBJ whole genome shotgun (WGS) entry which is preliminary data.</text>
</comment>
<sequence>MPEIFSQCKPGTKTLTKRKPRDALGDDNDGSYCPAKAARVETRPTIKEDVSHDPATSPDSETAPLTAVSPHATDSSATETFSDFTEAIDGVNYHEYLDPEEEYDQISYAPTGYRYLVTILPLPETDISDEAENMRWVGHELTPDYAVQWTTHPEDFHRIKVRRERIEWKSAERLAMEAAPTQNGIPRLEANVDKTQQGAKQYGDVCGLQ</sequence>
<dbReference type="Proteomes" id="UP000193144">
    <property type="component" value="Unassembled WGS sequence"/>
</dbReference>
<gene>
    <name evidence="2" type="ORF">BCR34DRAFT_597495</name>
</gene>